<gene>
    <name evidence="1" type="ORF">CSB45_13935</name>
</gene>
<comment type="caution">
    <text evidence="1">The sequence shown here is derived from an EMBL/GenBank/DDBJ whole genome shotgun (WGS) entry which is preliminary data.</text>
</comment>
<evidence type="ECO:0000313" key="1">
    <source>
        <dbReference type="EMBL" id="PID55914.1"/>
    </source>
</evidence>
<proteinExistence type="predicted"/>
<reference evidence="1 2" key="1">
    <citation type="submission" date="2017-10" db="EMBL/GenBank/DDBJ databases">
        <title>Novel microbial diversity and functional potential in the marine mammal oral microbiome.</title>
        <authorList>
            <person name="Dudek N.K."/>
            <person name="Sun C.L."/>
            <person name="Burstein D."/>
            <person name="Kantor R.S."/>
            <person name="Aliaga Goltsman D.S."/>
            <person name="Bik E.M."/>
            <person name="Thomas B.C."/>
            <person name="Banfield J.F."/>
            <person name="Relman D.A."/>
        </authorList>
    </citation>
    <scope>NUCLEOTIDE SEQUENCE [LARGE SCALE GENOMIC DNA]</scope>
    <source>
        <strain evidence="1">DOLZORAL124_49_17</strain>
    </source>
</reference>
<organism evidence="1 2">
    <name type="scientific">candidate division KSB3 bacterium</name>
    <dbReference type="NCBI Taxonomy" id="2044937"/>
    <lineage>
        <taxon>Bacteria</taxon>
        <taxon>candidate division KSB3</taxon>
    </lineage>
</organism>
<evidence type="ECO:0000313" key="2">
    <source>
        <dbReference type="Proteomes" id="UP000229740"/>
    </source>
</evidence>
<protein>
    <submittedName>
        <fullName evidence="1">Uncharacterized protein</fullName>
    </submittedName>
</protein>
<dbReference type="Proteomes" id="UP000229740">
    <property type="component" value="Unassembled WGS sequence"/>
</dbReference>
<name>A0A2G6E1G9_9BACT</name>
<sequence length="65" mass="7684">MPFELQNFTVKRKHQDYSLNTTDIQVILSSPSLLVNRKKEKFNRKSGSPYPYDSEDNIQDMELTF</sequence>
<accession>A0A2G6E1G9</accession>
<dbReference type="EMBL" id="PDPS01000041">
    <property type="protein sequence ID" value="PID55914.1"/>
    <property type="molecule type" value="Genomic_DNA"/>
</dbReference>
<dbReference type="AlphaFoldDB" id="A0A2G6E1G9"/>